<feature type="region of interest" description="Disordered" evidence="7">
    <location>
        <begin position="1"/>
        <end position="44"/>
    </location>
</feature>
<dbReference type="PROSITE" id="PS50294">
    <property type="entry name" value="WD_REPEATS_REGION"/>
    <property type="match status" value="3"/>
</dbReference>
<evidence type="ECO:0000259" key="8">
    <source>
        <dbReference type="Pfam" id="PF12265"/>
    </source>
</evidence>
<keyword evidence="2 6" id="KW-0853">WD repeat</keyword>
<dbReference type="InterPro" id="IPR036322">
    <property type="entry name" value="WD40_repeat_dom_sf"/>
</dbReference>
<dbReference type="Proteomes" id="UP000614601">
    <property type="component" value="Unassembled WGS sequence"/>
</dbReference>
<dbReference type="PANTHER" id="PTHR45903:SF1">
    <property type="entry name" value="GLUTAMATE-RICH WD REPEAT-CONTAINING PROTEIN 1"/>
    <property type="match status" value="1"/>
</dbReference>
<dbReference type="InterPro" id="IPR051972">
    <property type="entry name" value="Glutamate-rich_WD_repeat"/>
</dbReference>
<proteinExistence type="predicted"/>
<keyword evidence="4" id="KW-0539">Nucleus</keyword>
<feature type="repeat" description="WD" evidence="6">
    <location>
        <begin position="319"/>
        <end position="360"/>
    </location>
</feature>
<keyword evidence="10" id="KW-1185">Reference proteome</keyword>
<evidence type="ECO:0000256" key="3">
    <source>
        <dbReference type="ARBA" id="ARBA00022737"/>
    </source>
</evidence>
<dbReference type="EMBL" id="CAJFDH010000005">
    <property type="protein sequence ID" value="CAD5225209.1"/>
    <property type="molecule type" value="Genomic_DNA"/>
</dbReference>
<feature type="repeat" description="WD" evidence="6">
    <location>
        <begin position="364"/>
        <end position="398"/>
    </location>
</feature>
<feature type="domain" description="Histone-binding protein RBBP4-like N-terminal" evidence="8">
    <location>
        <begin position="57"/>
        <end position="123"/>
    </location>
</feature>
<dbReference type="GO" id="GO:0005730">
    <property type="term" value="C:nucleolus"/>
    <property type="evidence" value="ECO:0007669"/>
    <property type="project" value="TreeGrafter"/>
</dbReference>
<dbReference type="PRINTS" id="PR00320">
    <property type="entry name" value="GPROTEINBRPT"/>
</dbReference>
<evidence type="ECO:0000256" key="4">
    <source>
        <dbReference type="ARBA" id="ARBA00023242"/>
    </source>
</evidence>
<feature type="compositionally biased region" description="Acidic residues" evidence="7">
    <location>
        <begin position="1"/>
        <end position="37"/>
    </location>
</feature>
<dbReference type="InterPro" id="IPR020472">
    <property type="entry name" value="WD40_PAC1"/>
</dbReference>
<protein>
    <recommendedName>
        <fullName evidence="5">Glutamate-rich WD repeat-containing protein 1</fullName>
    </recommendedName>
</protein>
<dbReference type="PROSITE" id="PS50082">
    <property type="entry name" value="WD_REPEATS_2"/>
    <property type="match status" value="3"/>
</dbReference>
<dbReference type="Pfam" id="PF00400">
    <property type="entry name" value="WD40"/>
    <property type="match status" value="3"/>
</dbReference>
<evidence type="ECO:0000256" key="2">
    <source>
        <dbReference type="ARBA" id="ARBA00022574"/>
    </source>
</evidence>
<dbReference type="Gene3D" id="2.130.10.10">
    <property type="entry name" value="YVTN repeat-like/Quinoprotein amine dehydrogenase"/>
    <property type="match status" value="1"/>
</dbReference>
<feature type="compositionally biased region" description="Basic and acidic residues" evidence="7">
    <location>
        <begin position="147"/>
        <end position="156"/>
    </location>
</feature>
<dbReference type="InterPro" id="IPR022052">
    <property type="entry name" value="Histone-bd_RBBP4-like_N"/>
</dbReference>
<dbReference type="SMART" id="SM00320">
    <property type="entry name" value="WD40"/>
    <property type="match status" value="5"/>
</dbReference>
<dbReference type="EMBL" id="CAJFCW020000005">
    <property type="protein sequence ID" value="CAG9120546.1"/>
    <property type="molecule type" value="Genomic_DNA"/>
</dbReference>
<evidence type="ECO:0000256" key="5">
    <source>
        <dbReference type="ARBA" id="ARBA00040876"/>
    </source>
</evidence>
<dbReference type="OrthoDB" id="2161379at2759"/>
<dbReference type="PANTHER" id="PTHR45903">
    <property type="entry name" value="GLUTAMATE-RICH WD REPEAT-CONTAINING PROTEIN 1"/>
    <property type="match status" value="1"/>
</dbReference>
<feature type="repeat" description="WD" evidence="6">
    <location>
        <begin position="272"/>
        <end position="307"/>
    </location>
</feature>
<sequence>MTLENDEEMKYDEDEPMDDDASSSSDEESEQEGEEAGGDGKRKVYIPGVSRQLKEGEELEYDPAAYRIFHTFETENPCLSFDVLSDNLGEKREQTPLTCYLVGGTQVEKLNQNQLVVMRLSNMYGIADEQSDDEDEDDEDDEDDEEKEKKQKEKDPILTAAVIKHQGEVNRVKSHSLGPAEVCAVWNSTGKVQIWNLNSAIEKINALEEVKKTVRLDSERPIFSFDGHSAEGFALGWSPLRPGTLASGDNHKKIFLWNMNEGGQWSVNQRPLIGHNDSVEDVQWSNTEESLLVSVSVDRSIRLWDVRAPANQACVCKVENAHESDINVAGWNKHDPLIVTGGDDAVIKVWSLKNIQYGQSVARFKHHKSPITSVEWHPEDTTTFMASGEDNQITFWDLAMETDSGADEDVEGIPPQLLFVHMGLEEIKEVHWHPKINGLALATALNGFHAFRTINI</sequence>
<dbReference type="InterPro" id="IPR019775">
    <property type="entry name" value="WD40_repeat_CS"/>
</dbReference>
<dbReference type="PROSITE" id="PS00678">
    <property type="entry name" value="WD_REPEATS_1"/>
    <property type="match status" value="1"/>
</dbReference>
<feature type="compositionally biased region" description="Acidic residues" evidence="7">
    <location>
        <begin position="129"/>
        <end position="146"/>
    </location>
</feature>
<dbReference type="Proteomes" id="UP000783686">
    <property type="component" value="Unassembled WGS sequence"/>
</dbReference>
<evidence type="ECO:0000256" key="6">
    <source>
        <dbReference type="PROSITE-ProRule" id="PRU00221"/>
    </source>
</evidence>
<dbReference type="Pfam" id="PF12265">
    <property type="entry name" value="CAF1C_H4-bd"/>
    <property type="match status" value="1"/>
</dbReference>
<evidence type="ECO:0000256" key="1">
    <source>
        <dbReference type="ARBA" id="ARBA00004123"/>
    </source>
</evidence>
<reference evidence="9" key="1">
    <citation type="submission" date="2020-09" db="EMBL/GenBank/DDBJ databases">
        <authorList>
            <person name="Kikuchi T."/>
        </authorList>
    </citation>
    <scope>NUCLEOTIDE SEQUENCE</scope>
    <source>
        <strain evidence="9">SH1</strain>
    </source>
</reference>
<organism evidence="9 10">
    <name type="scientific">Bursaphelenchus okinawaensis</name>
    <dbReference type="NCBI Taxonomy" id="465554"/>
    <lineage>
        <taxon>Eukaryota</taxon>
        <taxon>Metazoa</taxon>
        <taxon>Ecdysozoa</taxon>
        <taxon>Nematoda</taxon>
        <taxon>Chromadorea</taxon>
        <taxon>Rhabditida</taxon>
        <taxon>Tylenchina</taxon>
        <taxon>Tylenchomorpha</taxon>
        <taxon>Aphelenchoidea</taxon>
        <taxon>Aphelenchoididae</taxon>
        <taxon>Bursaphelenchus</taxon>
    </lineage>
</organism>
<dbReference type="AlphaFoldDB" id="A0A811LD87"/>
<gene>
    <name evidence="9" type="ORF">BOKJ2_LOCUS11464</name>
</gene>
<keyword evidence="3" id="KW-0677">Repeat</keyword>
<evidence type="ECO:0000313" key="9">
    <source>
        <dbReference type="EMBL" id="CAD5225209.1"/>
    </source>
</evidence>
<evidence type="ECO:0000313" key="10">
    <source>
        <dbReference type="Proteomes" id="UP000614601"/>
    </source>
</evidence>
<comment type="subcellular location">
    <subcellularLocation>
        <location evidence="1">Nucleus</location>
    </subcellularLocation>
</comment>
<evidence type="ECO:0000256" key="7">
    <source>
        <dbReference type="SAM" id="MobiDB-lite"/>
    </source>
</evidence>
<dbReference type="GO" id="GO:0042254">
    <property type="term" value="P:ribosome biogenesis"/>
    <property type="evidence" value="ECO:0007669"/>
    <property type="project" value="TreeGrafter"/>
</dbReference>
<dbReference type="SUPFAM" id="SSF50978">
    <property type="entry name" value="WD40 repeat-like"/>
    <property type="match status" value="1"/>
</dbReference>
<comment type="caution">
    <text evidence="9">The sequence shown here is derived from an EMBL/GenBank/DDBJ whole genome shotgun (WGS) entry which is preliminary data.</text>
</comment>
<feature type="region of interest" description="Disordered" evidence="7">
    <location>
        <begin position="126"/>
        <end position="156"/>
    </location>
</feature>
<accession>A0A811LD87</accession>
<name>A0A811LD87_9BILA</name>
<dbReference type="InterPro" id="IPR001680">
    <property type="entry name" value="WD40_rpt"/>
</dbReference>
<dbReference type="InterPro" id="IPR015943">
    <property type="entry name" value="WD40/YVTN_repeat-like_dom_sf"/>
</dbReference>